<dbReference type="PANTHER" id="PTHR43133">
    <property type="entry name" value="RNA POLYMERASE ECF-TYPE SIGMA FACTO"/>
    <property type="match status" value="1"/>
</dbReference>
<dbReference type="Pfam" id="PF04542">
    <property type="entry name" value="Sigma70_r2"/>
    <property type="match status" value="1"/>
</dbReference>
<keyword evidence="10" id="KW-1185">Reference proteome</keyword>
<keyword evidence="3" id="KW-0731">Sigma factor</keyword>
<dbReference type="RefSeq" id="WP_164709927.1">
    <property type="nucleotide sequence ID" value="NZ_CP031165.1"/>
</dbReference>
<dbReference type="InterPro" id="IPR013325">
    <property type="entry name" value="RNA_pol_sigma_r2"/>
</dbReference>
<evidence type="ECO:0000313" key="9">
    <source>
        <dbReference type="EMBL" id="AXV05656.1"/>
    </source>
</evidence>
<name>A0A346XTV9_9ACTN</name>
<evidence type="ECO:0000256" key="3">
    <source>
        <dbReference type="ARBA" id="ARBA00023082"/>
    </source>
</evidence>
<dbReference type="SUPFAM" id="SSF88659">
    <property type="entry name" value="Sigma3 and sigma4 domains of RNA polymerase sigma factors"/>
    <property type="match status" value="1"/>
</dbReference>
<dbReference type="InterPro" id="IPR014284">
    <property type="entry name" value="RNA_pol_sigma-70_dom"/>
</dbReference>
<evidence type="ECO:0000256" key="2">
    <source>
        <dbReference type="ARBA" id="ARBA00023015"/>
    </source>
</evidence>
<reference evidence="9 10" key="1">
    <citation type="submission" date="2018-09" db="EMBL/GenBank/DDBJ databases">
        <title>Complete genome sequence of Euzebya sp. DY32-46 isolated from seawater of Pacific Ocean.</title>
        <authorList>
            <person name="Xu L."/>
            <person name="Wu Y.-H."/>
            <person name="Xu X.-W."/>
        </authorList>
    </citation>
    <scope>NUCLEOTIDE SEQUENCE [LARGE SCALE GENOMIC DNA]</scope>
    <source>
        <strain evidence="9 10">DY32-46</strain>
    </source>
</reference>
<dbReference type="GO" id="GO:0006352">
    <property type="term" value="P:DNA-templated transcription initiation"/>
    <property type="evidence" value="ECO:0007669"/>
    <property type="project" value="InterPro"/>
</dbReference>
<dbReference type="Proteomes" id="UP000264006">
    <property type="component" value="Chromosome"/>
</dbReference>
<feature type="region of interest" description="Disordered" evidence="6">
    <location>
        <begin position="231"/>
        <end position="341"/>
    </location>
</feature>
<dbReference type="KEGG" id="euz:DVS28_a0955"/>
<gene>
    <name evidence="9" type="ORF">DVS28_a0955</name>
</gene>
<dbReference type="NCBIfam" id="TIGR02937">
    <property type="entry name" value="sigma70-ECF"/>
    <property type="match status" value="1"/>
</dbReference>
<dbReference type="PANTHER" id="PTHR43133:SF8">
    <property type="entry name" value="RNA POLYMERASE SIGMA FACTOR HI_1459-RELATED"/>
    <property type="match status" value="1"/>
</dbReference>
<sequence>MTALWPPPDTMSDGMLLRRAAGGDDDAFTLLFHRHRAMVRRICVAHGPHGLAEDLSSETFVRLLQHAERLWDRDRLAPWLATVARNTAISALRRPAVHRESPVADVPMRFADADHAESVTQRLDVETLLAHADDGDAAMLRAHYMEGRPLADIASDLGTTVGSIKVRMHRARGRVRRTAFAQALRGLVPLPVLRWRTQVTDLLRADVSHVAMVLAPVAVAAAIASGIVGSGTPQGSEAPRAAATATASQTAGGTGPVAPAAVSSAPVVHGAVAPSPPTGASQPLGRPGQVDTPSDNRRPPVDVPTIWLSREPPAPEPDSTVGIAGLEVETTSPPGVSDSTREDVCDVIALLPEPVSCHNER</sequence>
<keyword evidence="2" id="KW-0805">Transcription regulation</keyword>
<dbReference type="AlphaFoldDB" id="A0A346XTV9"/>
<comment type="similarity">
    <text evidence="1">Belongs to the sigma-70 factor family. ECF subfamily.</text>
</comment>
<keyword evidence="5" id="KW-0804">Transcription</keyword>
<accession>A0A346XTV9</accession>
<dbReference type="Pfam" id="PF08281">
    <property type="entry name" value="Sigma70_r4_2"/>
    <property type="match status" value="1"/>
</dbReference>
<dbReference type="SUPFAM" id="SSF88946">
    <property type="entry name" value="Sigma2 domain of RNA polymerase sigma factors"/>
    <property type="match status" value="1"/>
</dbReference>
<feature type="domain" description="RNA polymerase sigma-70 region 2" evidence="7">
    <location>
        <begin position="31"/>
        <end position="94"/>
    </location>
</feature>
<dbReference type="EMBL" id="CP031165">
    <property type="protein sequence ID" value="AXV05656.1"/>
    <property type="molecule type" value="Genomic_DNA"/>
</dbReference>
<evidence type="ECO:0000259" key="7">
    <source>
        <dbReference type="Pfam" id="PF04542"/>
    </source>
</evidence>
<evidence type="ECO:0000313" key="10">
    <source>
        <dbReference type="Proteomes" id="UP000264006"/>
    </source>
</evidence>
<dbReference type="InterPro" id="IPR007627">
    <property type="entry name" value="RNA_pol_sigma70_r2"/>
</dbReference>
<evidence type="ECO:0000256" key="1">
    <source>
        <dbReference type="ARBA" id="ARBA00010641"/>
    </source>
</evidence>
<feature type="domain" description="RNA polymerase sigma factor 70 region 4 type 2" evidence="8">
    <location>
        <begin position="136"/>
        <end position="173"/>
    </location>
</feature>
<evidence type="ECO:0000259" key="8">
    <source>
        <dbReference type="Pfam" id="PF08281"/>
    </source>
</evidence>
<proteinExistence type="inferred from homology"/>
<dbReference type="InterPro" id="IPR013249">
    <property type="entry name" value="RNA_pol_sigma70_r4_t2"/>
</dbReference>
<dbReference type="InterPro" id="IPR039425">
    <property type="entry name" value="RNA_pol_sigma-70-like"/>
</dbReference>
<protein>
    <submittedName>
        <fullName evidence="9">RNA polymerase sigma-54 factor RpoN</fullName>
    </submittedName>
</protein>
<feature type="compositionally biased region" description="Polar residues" evidence="6">
    <location>
        <begin position="329"/>
        <end position="338"/>
    </location>
</feature>
<dbReference type="InterPro" id="IPR036388">
    <property type="entry name" value="WH-like_DNA-bd_sf"/>
</dbReference>
<dbReference type="Gene3D" id="1.10.1740.10">
    <property type="match status" value="1"/>
</dbReference>
<dbReference type="GO" id="GO:0016987">
    <property type="term" value="F:sigma factor activity"/>
    <property type="evidence" value="ECO:0007669"/>
    <property type="project" value="UniProtKB-KW"/>
</dbReference>
<evidence type="ECO:0000256" key="5">
    <source>
        <dbReference type="ARBA" id="ARBA00023163"/>
    </source>
</evidence>
<feature type="compositionally biased region" description="Low complexity" evidence="6">
    <location>
        <begin position="241"/>
        <end position="273"/>
    </location>
</feature>
<dbReference type="GO" id="GO:0003677">
    <property type="term" value="F:DNA binding"/>
    <property type="evidence" value="ECO:0007669"/>
    <property type="project" value="UniProtKB-KW"/>
</dbReference>
<dbReference type="InterPro" id="IPR013324">
    <property type="entry name" value="RNA_pol_sigma_r3/r4-like"/>
</dbReference>
<organism evidence="9 10">
    <name type="scientific">Euzebya pacifica</name>
    <dbReference type="NCBI Taxonomy" id="1608957"/>
    <lineage>
        <taxon>Bacteria</taxon>
        <taxon>Bacillati</taxon>
        <taxon>Actinomycetota</taxon>
        <taxon>Nitriliruptoria</taxon>
        <taxon>Euzebyales</taxon>
    </lineage>
</organism>
<keyword evidence="4" id="KW-0238">DNA-binding</keyword>
<evidence type="ECO:0000256" key="6">
    <source>
        <dbReference type="SAM" id="MobiDB-lite"/>
    </source>
</evidence>
<evidence type="ECO:0000256" key="4">
    <source>
        <dbReference type="ARBA" id="ARBA00023125"/>
    </source>
</evidence>
<dbReference type="Gene3D" id="1.10.10.10">
    <property type="entry name" value="Winged helix-like DNA-binding domain superfamily/Winged helix DNA-binding domain"/>
    <property type="match status" value="1"/>
</dbReference>